<gene>
    <name evidence="3" type="ORF">ACFFGY_01210</name>
</gene>
<protein>
    <submittedName>
        <fullName evidence="3">Amidohydrolase family protein</fullName>
    </submittedName>
</protein>
<dbReference type="Pfam" id="PF04909">
    <property type="entry name" value="Amidohydro_2"/>
    <property type="match status" value="1"/>
</dbReference>
<evidence type="ECO:0000256" key="1">
    <source>
        <dbReference type="ARBA" id="ARBA00023239"/>
    </source>
</evidence>
<accession>A0ABV6JR96</accession>
<feature type="domain" description="Amidohydrolase-related" evidence="2">
    <location>
        <begin position="109"/>
        <end position="368"/>
    </location>
</feature>
<dbReference type="Proteomes" id="UP001589865">
    <property type="component" value="Unassembled WGS sequence"/>
</dbReference>
<keyword evidence="4" id="KW-1185">Reference proteome</keyword>
<dbReference type="RefSeq" id="WP_377042531.1">
    <property type="nucleotide sequence ID" value="NZ_JBHLUN010000001.1"/>
</dbReference>
<dbReference type="InterPro" id="IPR006680">
    <property type="entry name" value="Amidohydro-rel"/>
</dbReference>
<organism evidence="3 4">
    <name type="scientific">Roseomonas elaeocarpi</name>
    <dbReference type="NCBI Taxonomy" id="907779"/>
    <lineage>
        <taxon>Bacteria</taxon>
        <taxon>Pseudomonadati</taxon>
        <taxon>Pseudomonadota</taxon>
        <taxon>Alphaproteobacteria</taxon>
        <taxon>Acetobacterales</taxon>
        <taxon>Roseomonadaceae</taxon>
        <taxon>Roseomonas</taxon>
    </lineage>
</organism>
<comment type="caution">
    <text evidence="3">The sequence shown here is derived from an EMBL/GenBank/DDBJ whole genome shotgun (WGS) entry which is preliminary data.</text>
</comment>
<dbReference type="EMBL" id="JBHLUN010000001">
    <property type="protein sequence ID" value="MFC0406846.1"/>
    <property type="molecule type" value="Genomic_DNA"/>
</dbReference>
<dbReference type="SUPFAM" id="SSF51556">
    <property type="entry name" value="Metallo-dependent hydrolases"/>
    <property type="match status" value="1"/>
</dbReference>
<sequence length="383" mass="43514">MNIAAPMSPVTDRIAVIDADFHPMPVPSDPQVAVHMSQRWRDYIAQYGMGFSYSGLYAPAQREFTHRLDAVKDSRVGIDPLWAKEQVLDPFDMSGVVLTCPQSYILNSGGNMPVELSMELARAFNNALAYTWMAADPRYYAAIVIPRDLPNVAAEIRRCKEGEYGDRFVSVLMSPAGQEPLGRQRYWEIFEACTHYNLPITFHVPGMGRQITAAGNTNFYGEMHMNFASLPMTLVPSLIFEGVFERFPSLRVALIELGWSWAVPYSWRLDAAWTKLRGEVPHLRSKPSDYMRKHFWFTTQPIEEPERLEDTESVYEMLEESGFADRLMFSSDYPHWDFDSPYESVPETFPLARRRRMLGQNASQLFGIPLKPGSGIRANASAG</sequence>
<keyword evidence="1" id="KW-0456">Lyase</keyword>
<evidence type="ECO:0000313" key="3">
    <source>
        <dbReference type="EMBL" id="MFC0406846.1"/>
    </source>
</evidence>
<name>A0ABV6JR96_9PROT</name>
<dbReference type="PANTHER" id="PTHR21240">
    <property type="entry name" value="2-AMINO-3-CARBOXYLMUCONATE-6-SEMIALDEHYDE DECARBOXYLASE"/>
    <property type="match status" value="1"/>
</dbReference>
<proteinExistence type="predicted"/>
<dbReference type="PANTHER" id="PTHR21240:SF28">
    <property type="entry name" value="ISO-OROTATE DECARBOXYLASE (EUROFUNG)"/>
    <property type="match status" value="1"/>
</dbReference>
<reference evidence="3 4" key="1">
    <citation type="submission" date="2024-09" db="EMBL/GenBank/DDBJ databases">
        <authorList>
            <person name="Sun Q."/>
            <person name="Mori K."/>
        </authorList>
    </citation>
    <scope>NUCLEOTIDE SEQUENCE [LARGE SCALE GENOMIC DNA]</scope>
    <source>
        <strain evidence="3 4">TBRC 5777</strain>
    </source>
</reference>
<dbReference type="InterPro" id="IPR032466">
    <property type="entry name" value="Metal_Hydrolase"/>
</dbReference>
<evidence type="ECO:0000259" key="2">
    <source>
        <dbReference type="Pfam" id="PF04909"/>
    </source>
</evidence>
<dbReference type="Gene3D" id="3.20.20.140">
    <property type="entry name" value="Metal-dependent hydrolases"/>
    <property type="match status" value="1"/>
</dbReference>
<evidence type="ECO:0000313" key="4">
    <source>
        <dbReference type="Proteomes" id="UP001589865"/>
    </source>
</evidence>
<dbReference type="InterPro" id="IPR032465">
    <property type="entry name" value="ACMSD"/>
</dbReference>